<dbReference type="EMBL" id="MRBO01000249">
    <property type="protein sequence ID" value="KAB2586074.1"/>
    <property type="molecule type" value="Genomic_DNA"/>
</dbReference>
<evidence type="ECO:0000256" key="2">
    <source>
        <dbReference type="ARBA" id="ARBA00022475"/>
    </source>
</evidence>
<accession>A0A5N5EFE8</accession>
<dbReference type="PANTHER" id="PTHR35007:SF1">
    <property type="entry name" value="PILUS ASSEMBLY PROTEIN"/>
    <property type="match status" value="1"/>
</dbReference>
<sequence>MTFQIQAALLAIVLCVGLICLFLRFAPAQASLSDVLDNLGAHRSNEAPDEAFDDDSIRGKVGTRLLPYTTDSMILRIPRSDLAILKIGIPYFLGDKVLSALVGLLFFPALNLMLTALGHGLPWGIPTILSIAVAGVLFITPDIDVRKKAAAAREEFSRSLGAYIEFVALNRTGGVGAVQSLERAAAVGDSWVFRRLDEELMRAQRSGQAPWDTLTRISGELELPDLADLADIMTLTGEQGASVAVTLSARASALRNAQLSDELGKAGSATEKIQAPLAVLGIIFMAMLFIPALSNIVLGS</sequence>
<organism evidence="8 9">
    <name type="scientific">Rhodococcus erythropolis</name>
    <name type="common">Arthrobacter picolinophilus</name>
    <dbReference type="NCBI Taxonomy" id="1833"/>
    <lineage>
        <taxon>Bacteria</taxon>
        <taxon>Bacillati</taxon>
        <taxon>Actinomycetota</taxon>
        <taxon>Actinomycetes</taxon>
        <taxon>Mycobacteriales</taxon>
        <taxon>Nocardiaceae</taxon>
        <taxon>Rhodococcus</taxon>
        <taxon>Rhodococcus erythropolis group</taxon>
    </lineage>
</organism>
<reference evidence="8 9" key="1">
    <citation type="journal article" date="2017" name="Poromechanics V (2013)">
        <title>Genomic Characterization of the Arsenic-Tolerant Actinobacterium, &lt;i&gt;Rhodococcus erythropolis&lt;/i&gt; S43.</title>
        <authorList>
            <person name="Retamal-Morales G."/>
            <person name="Mehnert M."/>
            <person name="Schwabe R."/>
            <person name="Tischler D."/>
            <person name="Schloemann M."/>
            <person name="Levican G.J."/>
        </authorList>
    </citation>
    <scope>NUCLEOTIDE SEQUENCE [LARGE SCALE GENOMIC DNA]</scope>
    <source>
        <strain evidence="8 9">S43</strain>
    </source>
</reference>
<evidence type="ECO:0000256" key="3">
    <source>
        <dbReference type="ARBA" id="ARBA00022692"/>
    </source>
</evidence>
<feature type="transmembrane region" description="Helical" evidence="6">
    <location>
        <begin position="6"/>
        <end position="26"/>
    </location>
</feature>
<feature type="domain" description="Type II secretion system protein GspF" evidence="7">
    <location>
        <begin position="166"/>
        <end position="291"/>
    </location>
</feature>
<keyword evidence="3 6" id="KW-0812">Transmembrane</keyword>
<comment type="caution">
    <text evidence="8">The sequence shown here is derived from an EMBL/GenBank/DDBJ whole genome shotgun (WGS) entry which is preliminary data.</text>
</comment>
<keyword evidence="5 6" id="KW-0472">Membrane</keyword>
<evidence type="ECO:0000256" key="1">
    <source>
        <dbReference type="ARBA" id="ARBA00004651"/>
    </source>
</evidence>
<dbReference type="PANTHER" id="PTHR35007">
    <property type="entry name" value="INTEGRAL MEMBRANE PROTEIN-RELATED"/>
    <property type="match status" value="1"/>
</dbReference>
<feature type="transmembrane region" description="Helical" evidence="6">
    <location>
        <begin position="277"/>
        <end position="298"/>
    </location>
</feature>
<evidence type="ECO:0000259" key="7">
    <source>
        <dbReference type="Pfam" id="PF00482"/>
    </source>
</evidence>
<name>A0A5N5EFE8_RHOER</name>
<proteinExistence type="predicted"/>
<feature type="transmembrane region" description="Helical" evidence="6">
    <location>
        <begin position="97"/>
        <end position="117"/>
    </location>
</feature>
<gene>
    <name evidence="8" type="ORF">BS297_07440</name>
</gene>
<dbReference type="AlphaFoldDB" id="A0A5N5EFE8"/>
<dbReference type="Proteomes" id="UP000325576">
    <property type="component" value="Unassembled WGS sequence"/>
</dbReference>
<dbReference type="InterPro" id="IPR018076">
    <property type="entry name" value="T2SS_GspF_dom"/>
</dbReference>
<evidence type="ECO:0000256" key="5">
    <source>
        <dbReference type="ARBA" id="ARBA00023136"/>
    </source>
</evidence>
<evidence type="ECO:0000313" key="9">
    <source>
        <dbReference type="Proteomes" id="UP000325576"/>
    </source>
</evidence>
<evidence type="ECO:0000313" key="8">
    <source>
        <dbReference type="EMBL" id="KAB2586074.1"/>
    </source>
</evidence>
<keyword evidence="4 6" id="KW-1133">Transmembrane helix</keyword>
<evidence type="ECO:0000256" key="4">
    <source>
        <dbReference type="ARBA" id="ARBA00022989"/>
    </source>
</evidence>
<dbReference type="GO" id="GO:0005886">
    <property type="term" value="C:plasma membrane"/>
    <property type="evidence" value="ECO:0007669"/>
    <property type="project" value="UniProtKB-SubCell"/>
</dbReference>
<dbReference type="Pfam" id="PF00482">
    <property type="entry name" value="T2SSF"/>
    <property type="match status" value="1"/>
</dbReference>
<feature type="transmembrane region" description="Helical" evidence="6">
    <location>
        <begin position="123"/>
        <end position="140"/>
    </location>
</feature>
<evidence type="ECO:0000256" key="6">
    <source>
        <dbReference type="SAM" id="Phobius"/>
    </source>
</evidence>
<comment type="subcellular location">
    <subcellularLocation>
        <location evidence="1">Cell membrane</location>
        <topology evidence="1">Multi-pass membrane protein</topology>
    </subcellularLocation>
</comment>
<keyword evidence="2" id="KW-1003">Cell membrane</keyword>
<protein>
    <recommendedName>
        <fullName evidence="7">Type II secretion system protein GspF domain-containing protein</fullName>
    </recommendedName>
</protein>